<feature type="signal peptide" evidence="1">
    <location>
        <begin position="1"/>
        <end position="26"/>
    </location>
</feature>
<comment type="caution">
    <text evidence="2">The sequence shown here is derived from an EMBL/GenBank/DDBJ whole genome shotgun (WGS) entry which is preliminary data.</text>
</comment>
<keyword evidence="3" id="KW-1185">Reference proteome</keyword>
<protein>
    <recommendedName>
        <fullName evidence="4">Energy transducer TonB</fullName>
    </recommendedName>
</protein>
<evidence type="ECO:0000313" key="2">
    <source>
        <dbReference type="EMBL" id="MCS0661065.1"/>
    </source>
</evidence>
<proteinExistence type="predicted"/>
<accession>A0ABT2D488</accession>
<sequence>MNTIRTSAASLLCMACLCGCSTISSGISSTASLITRPFHHNPSPAAAPAPLPAPVPESLSLDSYKKQVAYQVMQSNPGQTFSGPLPSMLPAIVVLNITVDRDGHIRDVTVQRSRDTNASGVAVDSMRRSEPLPRPANLILSGDALTFSETFLFDERYRFQLRSVAGPQ</sequence>
<evidence type="ECO:0000256" key="1">
    <source>
        <dbReference type="SAM" id="SignalP"/>
    </source>
</evidence>
<name>A0ABT2D488_9BURK</name>
<reference evidence="2 3" key="1">
    <citation type="submission" date="2022-08" db="EMBL/GenBank/DDBJ databases">
        <title>Reclassification of Massilia species as members of the genera Telluria, Duganella, Pseudoduganella, Mokoshia gen. nov. and Zemynaea gen. nov. using orthogonal and non-orthogonal genome-based approaches.</title>
        <authorList>
            <person name="Bowman J.P."/>
        </authorList>
    </citation>
    <scope>NUCLEOTIDE SEQUENCE [LARGE SCALE GENOMIC DNA]</scope>
    <source>
        <strain evidence="2 3">JCM 31606</strain>
    </source>
</reference>
<dbReference type="Proteomes" id="UP001204621">
    <property type="component" value="Unassembled WGS sequence"/>
</dbReference>
<gene>
    <name evidence="2" type="ORF">NX778_23620</name>
</gene>
<feature type="chain" id="PRO_5045406083" description="Energy transducer TonB" evidence="1">
    <location>
        <begin position="27"/>
        <end position="168"/>
    </location>
</feature>
<evidence type="ECO:0008006" key="4">
    <source>
        <dbReference type="Google" id="ProtNLM"/>
    </source>
</evidence>
<dbReference type="Gene3D" id="3.30.1150.10">
    <property type="match status" value="1"/>
</dbReference>
<organism evidence="2 3">
    <name type="scientific">Massilia terrae</name>
    <dbReference type="NCBI Taxonomy" id="1811224"/>
    <lineage>
        <taxon>Bacteria</taxon>
        <taxon>Pseudomonadati</taxon>
        <taxon>Pseudomonadota</taxon>
        <taxon>Betaproteobacteria</taxon>
        <taxon>Burkholderiales</taxon>
        <taxon>Oxalobacteraceae</taxon>
        <taxon>Telluria group</taxon>
        <taxon>Massilia</taxon>
    </lineage>
</organism>
<keyword evidence="1" id="KW-0732">Signal</keyword>
<dbReference type="SUPFAM" id="SSF74653">
    <property type="entry name" value="TolA/TonB C-terminal domain"/>
    <property type="match status" value="1"/>
</dbReference>
<dbReference type="EMBL" id="JANUGU010000012">
    <property type="protein sequence ID" value="MCS0661065.1"/>
    <property type="molecule type" value="Genomic_DNA"/>
</dbReference>
<dbReference type="RefSeq" id="WP_258814263.1">
    <property type="nucleotide sequence ID" value="NZ_JANUGU010000012.1"/>
</dbReference>
<evidence type="ECO:0000313" key="3">
    <source>
        <dbReference type="Proteomes" id="UP001204621"/>
    </source>
</evidence>